<feature type="domain" description="Thioredoxin" evidence="2">
    <location>
        <begin position="2"/>
        <end position="144"/>
    </location>
</feature>
<gene>
    <name evidence="3" type="ORF">SAMN04487992_11048</name>
</gene>
<keyword evidence="1" id="KW-0732">Signal</keyword>
<sequence length="144" mass="16828">MRKLFFLLLFFCALVVNAQNWQKSFADAQALSKRNNQPIVLVFAGSDWCAPCIKLDRDIWQSEEFKKYAETHYVLYKADFPRRKSNKLPLEIENQHKILADKYNTKGYFPLVVVLNEKGEILGETGYKKVTPNEYISVINEFLD</sequence>
<dbReference type="RefSeq" id="WP_074539028.1">
    <property type="nucleotide sequence ID" value="NZ_FNBD01000010.1"/>
</dbReference>
<dbReference type="Proteomes" id="UP000182114">
    <property type="component" value="Unassembled WGS sequence"/>
</dbReference>
<dbReference type="EMBL" id="FNBD01000010">
    <property type="protein sequence ID" value="SDF26982.1"/>
    <property type="molecule type" value="Genomic_DNA"/>
</dbReference>
<feature type="chain" id="PRO_5010230651" evidence="1">
    <location>
        <begin position="19"/>
        <end position="144"/>
    </location>
</feature>
<dbReference type="Pfam" id="PF13899">
    <property type="entry name" value="Thioredoxin_7"/>
    <property type="match status" value="1"/>
</dbReference>
<accession>A0A1G7JPV7</accession>
<feature type="signal peptide" evidence="1">
    <location>
        <begin position="1"/>
        <end position="18"/>
    </location>
</feature>
<evidence type="ECO:0000313" key="3">
    <source>
        <dbReference type="EMBL" id="SDF26982.1"/>
    </source>
</evidence>
<evidence type="ECO:0000259" key="2">
    <source>
        <dbReference type="PROSITE" id="PS51352"/>
    </source>
</evidence>
<dbReference type="InterPro" id="IPR013766">
    <property type="entry name" value="Thioredoxin_domain"/>
</dbReference>
<organism evidence="3 4">
    <name type="scientific">Cellulophaga baltica</name>
    <dbReference type="NCBI Taxonomy" id="76594"/>
    <lineage>
        <taxon>Bacteria</taxon>
        <taxon>Pseudomonadati</taxon>
        <taxon>Bacteroidota</taxon>
        <taxon>Flavobacteriia</taxon>
        <taxon>Flavobacteriales</taxon>
        <taxon>Flavobacteriaceae</taxon>
        <taxon>Cellulophaga</taxon>
    </lineage>
</organism>
<proteinExistence type="predicted"/>
<evidence type="ECO:0000313" key="4">
    <source>
        <dbReference type="Proteomes" id="UP000182114"/>
    </source>
</evidence>
<dbReference type="AlphaFoldDB" id="A0A1G7JPV7"/>
<reference evidence="4" key="1">
    <citation type="submission" date="2016-10" db="EMBL/GenBank/DDBJ databases">
        <authorList>
            <person name="Varghese N."/>
            <person name="Submissions S."/>
        </authorList>
    </citation>
    <scope>NUCLEOTIDE SEQUENCE [LARGE SCALE GENOMIC DNA]</scope>
    <source>
        <strain evidence="4">DSM 24729</strain>
    </source>
</reference>
<keyword evidence="4" id="KW-1185">Reference proteome</keyword>
<dbReference type="InterPro" id="IPR036249">
    <property type="entry name" value="Thioredoxin-like_sf"/>
</dbReference>
<dbReference type="SUPFAM" id="SSF52833">
    <property type="entry name" value="Thioredoxin-like"/>
    <property type="match status" value="1"/>
</dbReference>
<evidence type="ECO:0000256" key="1">
    <source>
        <dbReference type="SAM" id="SignalP"/>
    </source>
</evidence>
<dbReference type="eggNOG" id="COG0526">
    <property type="taxonomic scope" value="Bacteria"/>
</dbReference>
<protein>
    <submittedName>
        <fullName evidence="3">Thioredoxin-related protein</fullName>
    </submittedName>
</protein>
<dbReference type="Gene3D" id="3.40.30.10">
    <property type="entry name" value="Glutaredoxin"/>
    <property type="match status" value="1"/>
</dbReference>
<dbReference type="PROSITE" id="PS51352">
    <property type="entry name" value="THIOREDOXIN_2"/>
    <property type="match status" value="1"/>
</dbReference>
<name>A0A1G7JPV7_9FLAO</name>